<dbReference type="Proteomes" id="UP000010384">
    <property type="component" value="Plasmid pCHRO.01"/>
</dbReference>
<protein>
    <submittedName>
        <fullName evidence="2">Transposase IS891/IS1136/IS1341 family</fullName>
    </submittedName>
</protein>
<sequence length="503" mass="57704">MRTVEFKLSLNRYQQAKVDSWLAIQRWIWNQGLHLLEEFNSFSTWDKVSQTWVPCCPIPWTYYRDSVGQLIAFTRIAKKKPYRMSCPIPQVYPKPVLESPTFFGLLYYFAQKNHSDKPWFCDVPCRFVAGTLKSLADAWTAYKSGKRQRPRYKQYKDKFRTLINNNAKPIKISGKRITLPKLGKVTVKTLDRRWLKSVPIVTLKIVKEPSGYYLQLSGCFPVNKEKPTNKAVGVSLGYSHLTTDGEKVVEPPNFYRKMEKQLVQLQRQLCRQQKTCPISTYNPSLGEHFLSCPIDPGKGANRAKTQRKISRLYEKIRRSRLATNHKISTYLVREYDAIAIVKPEIKRITRKPIAIVNKLGEFEHNGANHKAEFSKGLLDNSLGQLAGLIKQKASVQGRELISVSPKDLPDELKQCTEKRREQLQWSRAVYSTNFSRRYRAWEWELTPGESTETLNQEPPQGGLSCDAGTTSNFILESIGLCGVGDIPETIPLLQNQSEANSSY</sequence>
<geneLocation type="plasmid" evidence="2 3">
    <name>pCHRO.01</name>
</geneLocation>
<dbReference type="InParanoid" id="K9U885"/>
<keyword evidence="3" id="KW-1185">Reference proteome</keyword>
<feature type="domain" description="Probable transposase IS891/IS1136/IS1341" evidence="1">
    <location>
        <begin position="223"/>
        <end position="341"/>
    </location>
</feature>
<dbReference type="OrthoDB" id="435395at2"/>
<dbReference type="EMBL" id="CP003598">
    <property type="protein sequence ID" value="AFY91060.1"/>
    <property type="molecule type" value="Genomic_DNA"/>
</dbReference>
<proteinExistence type="predicted"/>
<dbReference type="KEGG" id="cthe:Chro_5712"/>
<accession>K9U885</accession>
<evidence type="ECO:0000259" key="1">
    <source>
        <dbReference type="Pfam" id="PF01385"/>
    </source>
</evidence>
<dbReference type="AlphaFoldDB" id="K9U885"/>
<name>K9U885_CHRTP</name>
<dbReference type="NCBIfam" id="NF040570">
    <property type="entry name" value="guided_TnpB"/>
    <property type="match status" value="1"/>
</dbReference>
<reference evidence="2 3" key="1">
    <citation type="submission" date="2012-06" db="EMBL/GenBank/DDBJ databases">
        <title>Finished plasmid 1 of genome of Chroococcidiopsis thermalis PCC 7203.</title>
        <authorList>
            <consortium name="US DOE Joint Genome Institute"/>
            <person name="Gugger M."/>
            <person name="Coursin T."/>
            <person name="Rippka R."/>
            <person name="Tandeau De Marsac N."/>
            <person name="Huntemann M."/>
            <person name="Wei C.-L."/>
            <person name="Han J."/>
            <person name="Detter J.C."/>
            <person name="Han C."/>
            <person name="Tapia R."/>
            <person name="Davenport K."/>
            <person name="Daligault H."/>
            <person name="Erkkila T."/>
            <person name="Gu W."/>
            <person name="Munk A.C.C."/>
            <person name="Teshima H."/>
            <person name="Xu Y."/>
            <person name="Chain P."/>
            <person name="Chen A."/>
            <person name="Krypides N."/>
            <person name="Mavromatis K."/>
            <person name="Markowitz V."/>
            <person name="Szeto E."/>
            <person name="Ivanova N."/>
            <person name="Mikhailova N."/>
            <person name="Ovchinnikova G."/>
            <person name="Pagani I."/>
            <person name="Pati A."/>
            <person name="Goodwin L."/>
            <person name="Peters L."/>
            <person name="Pitluck S."/>
            <person name="Woyke T."/>
            <person name="Kerfeld C."/>
        </authorList>
    </citation>
    <scope>NUCLEOTIDE SEQUENCE [LARGE SCALE GENOMIC DNA]</scope>
    <source>
        <strain evidence="2 3">PCC 7203</strain>
        <plasmid evidence="2 3">pCHRO.01</plasmid>
    </source>
</reference>
<gene>
    <name evidence="2" type="ORF">Chro_5712</name>
</gene>
<keyword evidence="2" id="KW-0614">Plasmid</keyword>
<dbReference type="HOGENOM" id="CLU_445951_0_0_3"/>
<evidence type="ECO:0000313" key="3">
    <source>
        <dbReference type="Proteomes" id="UP000010384"/>
    </source>
</evidence>
<dbReference type="Pfam" id="PF01385">
    <property type="entry name" value="OrfB_IS605"/>
    <property type="match status" value="1"/>
</dbReference>
<dbReference type="NCBIfam" id="NF038192">
    <property type="entry name" value="V_cas_c2c8"/>
    <property type="match status" value="1"/>
</dbReference>
<evidence type="ECO:0000313" key="2">
    <source>
        <dbReference type="EMBL" id="AFY91060.1"/>
    </source>
</evidence>
<organism evidence="2 3">
    <name type="scientific">Chroococcidiopsis thermalis (strain PCC 7203)</name>
    <dbReference type="NCBI Taxonomy" id="251229"/>
    <lineage>
        <taxon>Bacteria</taxon>
        <taxon>Bacillati</taxon>
        <taxon>Cyanobacteriota</taxon>
        <taxon>Cyanophyceae</taxon>
        <taxon>Chroococcidiopsidales</taxon>
        <taxon>Chroococcidiopsidaceae</taxon>
        <taxon>Chroococcidiopsis</taxon>
    </lineage>
</organism>
<dbReference type="RefSeq" id="WP_015162998.1">
    <property type="nucleotide sequence ID" value="NC_019699.1"/>
</dbReference>
<dbReference type="InterPro" id="IPR001959">
    <property type="entry name" value="Transposase"/>
</dbReference>